<proteinExistence type="inferred from homology"/>
<dbReference type="Pfam" id="PF02653">
    <property type="entry name" value="BPD_transp_2"/>
    <property type="match status" value="1"/>
</dbReference>
<keyword evidence="9" id="KW-1185">Reference proteome</keyword>
<dbReference type="InterPro" id="IPR001851">
    <property type="entry name" value="ABC_transp_permease"/>
</dbReference>
<dbReference type="EMBL" id="FQVF01000003">
    <property type="protein sequence ID" value="SHE67647.1"/>
    <property type="molecule type" value="Genomic_DNA"/>
</dbReference>
<feature type="transmembrane region" description="Helical" evidence="7">
    <location>
        <begin position="12"/>
        <end position="33"/>
    </location>
</feature>
<keyword evidence="6 7" id="KW-0472">Membrane</keyword>
<dbReference type="OrthoDB" id="5422926at2"/>
<feature type="transmembrane region" description="Helical" evidence="7">
    <location>
        <begin position="69"/>
        <end position="87"/>
    </location>
</feature>
<evidence type="ECO:0000256" key="3">
    <source>
        <dbReference type="ARBA" id="ARBA00022475"/>
    </source>
</evidence>
<comment type="subcellular location">
    <subcellularLocation>
        <location evidence="1">Cell inner membrane</location>
        <topology evidence="1">Multi-pass membrane protein</topology>
    </subcellularLocation>
</comment>
<organism evidence="8 9">
    <name type="scientific">Marinomonas polaris DSM 16579</name>
    <dbReference type="NCBI Taxonomy" id="1122206"/>
    <lineage>
        <taxon>Bacteria</taxon>
        <taxon>Pseudomonadati</taxon>
        <taxon>Pseudomonadota</taxon>
        <taxon>Gammaproteobacteria</taxon>
        <taxon>Oceanospirillales</taxon>
        <taxon>Oceanospirillaceae</taxon>
        <taxon>Marinomonas</taxon>
    </lineage>
</organism>
<protein>
    <submittedName>
        <fullName evidence="8">Ribose transport system permease protein</fullName>
    </submittedName>
</protein>
<keyword evidence="5 7" id="KW-1133">Transmembrane helix</keyword>
<evidence type="ECO:0000313" key="8">
    <source>
        <dbReference type="EMBL" id="SHE67647.1"/>
    </source>
</evidence>
<gene>
    <name evidence="8" type="ORF">SAMN02745753_00643</name>
</gene>
<dbReference type="PANTHER" id="PTHR32196">
    <property type="entry name" value="ABC TRANSPORTER PERMEASE PROTEIN YPHD-RELATED-RELATED"/>
    <property type="match status" value="1"/>
</dbReference>
<dbReference type="GO" id="GO:0022857">
    <property type="term" value="F:transmembrane transporter activity"/>
    <property type="evidence" value="ECO:0007669"/>
    <property type="project" value="InterPro"/>
</dbReference>
<dbReference type="CDD" id="cd06579">
    <property type="entry name" value="TM_PBP1_transp_AraH_like"/>
    <property type="match status" value="1"/>
</dbReference>
<feature type="transmembrane region" description="Helical" evidence="7">
    <location>
        <begin position="155"/>
        <end position="177"/>
    </location>
</feature>
<reference evidence="9" key="1">
    <citation type="submission" date="2016-11" db="EMBL/GenBank/DDBJ databases">
        <authorList>
            <person name="Varghese N."/>
            <person name="Submissions S."/>
        </authorList>
    </citation>
    <scope>NUCLEOTIDE SEQUENCE [LARGE SCALE GENOMIC DNA]</scope>
    <source>
        <strain evidence="9">DSM 16579</strain>
    </source>
</reference>
<name>A0A1M4VFA7_9GAMM</name>
<dbReference type="Proteomes" id="UP000184517">
    <property type="component" value="Unassembled WGS sequence"/>
</dbReference>
<evidence type="ECO:0000256" key="2">
    <source>
        <dbReference type="ARBA" id="ARBA00007942"/>
    </source>
</evidence>
<dbReference type="GO" id="GO:0005886">
    <property type="term" value="C:plasma membrane"/>
    <property type="evidence" value="ECO:0007669"/>
    <property type="project" value="UniProtKB-SubCell"/>
</dbReference>
<dbReference type="AlphaFoldDB" id="A0A1M4VFA7"/>
<keyword evidence="3" id="KW-1003">Cell membrane</keyword>
<sequence>MIKSFFREYAGILGGLLILCLVSSFLSEYFWSVNNVTNIILQTSIVAIVAFGMTYAILLAGIDLSVGSIVALTGLVLVIGLTNGLPFGLMLPIALLVAVFCGFSNGFITTWLGVHPFIVTMSFMGIWRGVAMLTSDGQAVSLYDNAPFEYIFNGYLFGIPFPIIILLSMIALNHFVLSKTTFGRRVYIVGGNPEAAAYSGINVSKTTIYSYMITGLMAGVGGVMLASRMFSAQPTAANGMELDAIAACVLGGTSLTGGRGTIIGTLIGALIIAVLSNVMSLMNVDFFVSLIVKGVVILIAVGIDVYKNKRKAA</sequence>
<comment type="similarity">
    <text evidence="2">Belongs to the binding-protein-dependent transport system permease family. AraH/RbsC subfamily.</text>
</comment>
<feature type="transmembrane region" description="Helical" evidence="7">
    <location>
        <begin position="286"/>
        <end position="306"/>
    </location>
</feature>
<feature type="transmembrane region" description="Helical" evidence="7">
    <location>
        <begin position="208"/>
        <end position="230"/>
    </location>
</feature>
<dbReference type="RefSeq" id="WP_072838281.1">
    <property type="nucleotide sequence ID" value="NZ_FQVF01000003.1"/>
</dbReference>
<dbReference type="STRING" id="1122206.SAMN02745753_00643"/>
<evidence type="ECO:0000313" key="9">
    <source>
        <dbReference type="Proteomes" id="UP000184517"/>
    </source>
</evidence>
<evidence type="ECO:0000256" key="5">
    <source>
        <dbReference type="ARBA" id="ARBA00022989"/>
    </source>
</evidence>
<evidence type="ECO:0000256" key="4">
    <source>
        <dbReference type="ARBA" id="ARBA00022692"/>
    </source>
</evidence>
<dbReference type="PANTHER" id="PTHR32196:SF72">
    <property type="entry name" value="RIBOSE IMPORT PERMEASE PROTEIN RBSC"/>
    <property type="match status" value="1"/>
</dbReference>
<accession>A0A1M4VFA7</accession>
<keyword evidence="4 7" id="KW-0812">Transmembrane</keyword>
<feature type="transmembrane region" description="Helical" evidence="7">
    <location>
        <begin position="39"/>
        <end position="62"/>
    </location>
</feature>
<evidence type="ECO:0000256" key="1">
    <source>
        <dbReference type="ARBA" id="ARBA00004429"/>
    </source>
</evidence>
<evidence type="ECO:0000256" key="6">
    <source>
        <dbReference type="ARBA" id="ARBA00023136"/>
    </source>
</evidence>
<evidence type="ECO:0000256" key="7">
    <source>
        <dbReference type="SAM" id="Phobius"/>
    </source>
</evidence>
<feature type="transmembrane region" description="Helical" evidence="7">
    <location>
        <begin position="262"/>
        <end position="280"/>
    </location>
</feature>